<comment type="caution">
    <text evidence="6">The sequence shown here is derived from an EMBL/GenBank/DDBJ whole genome shotgun (WGS) entry which is preliminary data.</text>
</comment>
<dbReference type="OrthoDB" id="5059721at2759"/>
<dbReference type="GO" id="GO:0000324">
    <property type="term" value="C:fungal-type vacuole"/>
    <property type="evidence" value="ECO:0007669"/>
    <property type="project" value="TreeGrafter"/>
</dbReference>
<keyword evidence="7" id="KW-1185">Reference proteome</keyword>
<feature type="transmembrane region" description="Helical" evidence="5">
    <location>
        <begin position="395"/>
        <end position="415"/>
    </location>
</feature>
<feature type="transmembrane region" description="Helical" evidence="5">
    <location>
        <begin position="316"/>
        <end position="337"/>
    </location>
</feature>
<keyword evidence="2 5" id="KW-0812">Transmembrane</keyword>
<dbReference type="GO" id="GO:0005886">
    <property type="term" value="C:plasma membrane"/>
    <property type="evidence" value="ECO:0007669"/>
    <property type="project" value="TreeGrafter"/>
</dbReference>
<evidence type="ECO:0000256" key="1">
    <source>
        <dbReference type="ARBA" id="ARBA00004141"/>
    </source>
</evidence>
<sequence>MYFQSTGSLTQASVLRGAGVMALSHDDENVSRTLSVLGGLYACRNPLLLRVDAEEKRSIMSIWVQQKSVVTMKLKRPEASEFNPTLLSALLLAVIELLLDSKDGTFQWWLQRISTFLRRQRGNGDIDPLGRALTRFFDFLNVLLAIANLEPPMGAETPVQHLPSRSIAVPEHSDEDRIDEMLSSLWHWARLQARMMKWTADAEGQNLVGQADSQKSWETANAKVQGLDIVCEASALQARIIEDLLLLSRRPTDQVSICITPYYHWALIGLSHRLQHPAWNSLMCELPVMPAEVLHQQALDALGCVETLVRQSGLDVALYLPLCITIAPVFFSAAIYVLLSQTINFLDRSVSRFSPRLYYWTFIPVDIVSLVLQAVGGALSSVGTTKKDVDTGVNISLAGLVLQVVSLLVFCGLFADYMISYIRLPSRSEMSMRLKVFLSFLGLSTVLILLRCVYRIVELHEGYFSHWFRDEPLFIGLESVVMSLAVFCLHIGHPEC</sequence>
<accession>A0A1Q8S571</accession>
<dbReference type="PANTHER" id="PTHR31465:SF7">
    <property type="entry name" value="SPHINGOID LONG-CHAIN BASE TRANSPORTER RSB1"/>
    <property type="match status" value="1"/>
</dbReference>
<feature type="transmembrane region" description="Helical" evidence="5">
    <location>
        <begin position="436"/>
        <end position="457"/>
    </location>
</feature>
<gene>
    <name evidence="6" type="ORF">CCHL11_00672</name>
</gene>
<evidence type="ECO:0000256" key="5">
    <source>
        <dbReference type="SAM" id="Phobius"/>
    </source>
</evidence>
<reference evidence="6 7" key="1">
    <citation type="submission" date="2016-11" db="EMBL/GenBank/DDBJ databases">
        <title>Draft Genome Assembly of Colletotrichum chlorophyti a pathogen of herbaceous plants.</title>
        <authorList>
            <person name="Gan P."/>
            <person name="Narusaka M."/>
            <person name="Tsushima A."/>
            <person name="Narusaka Y."/>
            <person name="Takano Y."/>
            <person name="Shirasu K."/>
        </authorList>
    </citation>
    <scope>NUCLEOTIDE SEQUENCE [LARGE SCALE GENOMIC DNA]</scope>
    <source>
        <strain evidence="6 7">NTL11</strain>
    </source>
</reference>
<evidence type="ECO:0000256" key="3">
    <source>
        <dbReference type="ARBA" id="ARBA00022989"/>
    </source>
</evidence>
<evidence type="ECO:0000256" key="2">
    <source>
        <dbReference type="ARBA" id="ARBA00022692"/>
    </source>
</evidence>
<dbReference type="EMBL" id="MPGH01000017">
    <property type="protein sequence ID" value="OLN96572.1"/>
    <property type="molecule type" value="Genomic_DNA"/>
</dbReference>
<dbReference type="Pfam" id="PF04479">
    <property type="entry name" value="RTA1"/>
    <property type="match status" value="1"/>
</dbReference>
<protein>
    <submittedName>
        <fullName evidence="6">Sphingoid long-chain base transporter RSB1-like protein 2</fullName>
    </submittedName>
</protein>
<comment type="subcellular location">
    <subcellularLocation>
        <location evidence="1">Membrane</location>
        <topology evidence="1">Multi-pass membrane protein</topology>
    </subcellularLocation>
</comment>
<dbReference type="AlphaFoldDB" id="A0A1Q8S571"/>
<dbReference type="Proteomes" id="UP000186583">
    <property type="component" value="Unassembled WGS sequence"/>
</dbReference>
<dbReference type="PANTHER" id="PTHR31465">
    <property type="entry name" value="PROTEIN RTA1-RELATED"/>
    <property type="match status" value="1"/>
</dbReference>
<keyword evidence="4 5" id="KW-0472">Membrane</keyword>
<organism evidence="6 7">
    <name type="scientific">Colletotrichum chlorophyti</name>
    <dbReference type="NCBI Taxonomy" id="708187"/>
    <lineage>
        <taxon>Eukaryota</taxon>
        <taxon>Fungi</taxon>
        <taxon>Dikarya</taxon>
        <taxon>Ascomycota</taxon>
        <taxon>Pezizomycotina</taxon>
        <taxon>Sordariomycetes</taxon>
        <taxon>Hypocreomycetidae</taxon>
        <taxon>Glomerellales</taxon>
        <taxon>Glomerellaceae</taxon>
        <taxon>Colletotrichum</taxon>
    </lineage>
</organism>
<feature type="transmembrane region" description="Helical" evidence="5">
    <location>
        <begin position="357"/>
        <end position="375"/>
    </location>
</feature>
<feature type="transmembrane region" description="Helical" evidence="5">
    <location>
        <begin position="473"/>
        <end position="492"/>
    </location>
</feature>
<evidence type="ECO:0000313" key="6">
    <source>
        <dbReference type="EMBL" id="OLN96572.1"/>
    </source>
</evidence>
<proteinExistence type="predicted"/>
<name>A0A1Q8S571_9PEZI</name>
<keyword evidence="3 5" id="KW-1133">Transmembrane helix</keyword>
<dbReference type="InterPro" id="IPR007568">
    <property type="entry name" value="RTA1"/>
</dbReference>
<evidence type="ECO:0000256" key="4">
    <source>
        <dbReference type="ARBA" id="ARBA00023136"/>
    </source>
</evidence>
<evidence type="ECO:0000313" key="7">
    <source>
        <dbReference type="Proteomes" id="UP000186583"/>
    </source>
</evidence>